<sequence>MPRGTPHIRDLNSSALFILTDSVFYPLERMARFALLGLYLAQCSVFVFGQRHNEPVTVYAGITPAAAAAAPQITAVTGCHNHGPETYCIDPTGGEVLVSGEATATGPPPSQYTGCHNHGSDTYCLGPGGSEVQIVSEGSSGGGSSGEGHDHEEHGHEGSSHEGLNCHFHAGVEHCVPTGGGEAPPVSCDRVDRDYNIPYRIGSLFAILFTSAIAVFGPVLMRRFFASKMNIFVFTIIKQLGTGIMIATAFIHLLTHAELMFGNQCLGTLQYEATATSIFMAGLFVTFLIEYFGNRVASSRSKRHPQGDEMEPSATSSHTGPVSGAKMGLDSAIANLGHSHGESGPDDKISVFLMEAGIVFHSVILGVTLVVSGDSGYTPLFIVIIFHQMFEGLALGSRIADLPCTAISTKYIMASIFSLITPLGMAIGLGVLHSFNGNDKSTIIAIGTLDAFSAGILAWAAIVDMWTHDWLHGDLKDAGVGRTMTGLLALITGMVLMGVLGKWA</sequence>
<dbReference type="AlphaFoldDB" id="E4UNT8"/>
<dbReference type="HOGENOM" id="CLU_027089_5_0_1"/>
<feature type="region of interest" description="Disordered" evidence="5">
    <location>
        <begin position="135"/>
        <end position="163"/>
    </location>
</feature>
<keyword evidence="3 6" id="KW-1133">Transmembrane helix</keyword>
<name>E4UNT8_ARTGP</name>
<dbReference type="OrthoDB" id="448280at2759"/>
<evidence type="ECO:0000256" key="4">
    <source>
        <dbReference type="ARBA" id="ARBA00023136"/>
    </source>
</evidence>
<dbReference type="GeneID" id="10030480"/>
<feature type="transmembrane region" description="Helical" evidence="6">
    <location>
        <begin position="273"/>
        <end position="293"/>
    </location>
</feature>
<evidence type="ECO:0000313" key="7">
    <source>
        <dbReference type="EMBL" id="EFQ99691.1"/>
    </source>
</evidence>
<keyword evidence="8" id="KW-1185">Reference proteome</keyword>
<feature type="compositionally biased region" description="Basic and acidic residues" evidence="5">
    <location>
        <begin position="147"/>
        <end position="160"/>
    </location>
</feature>
<organism evidence="8">
    <name type="scientific">Arthroderma gypseum (strain ATCC MYA-4604 / CBS 118893)</name>
    <name type="common">Microsporum gypseum</name>
    <dbReference type="NCBI Taxonomy" id="535722"/>
    <lineage>
        <taxon>Eukaryota</taxon>
        <taxon>Fungi</taxon>
        <taxon>Dikarya</taxon>
        <taxon>Ascomycota</taxon>
        <taxon>Pezizomycotina</taxon>
        <taxon>Eurotiomycetes</taxon>
        <taxon>Eurotiomycetidae</taxon>
        <taxon>Onygenales</taxon>
        <taxon>Arthrodermataceae</taxon>
        <taxon>Nannizzia</taxon>
    </lineage>
</organism>
<dbReference type="Proteomes" id="UP000002669">
    <property type="component" value="Unassembled WGS sequence"/>
</dbReference>
<dbReference type="eggNOG" id="KOG1558">
    <property type="taxonomic scope" value="Eukaryota"/>
</dbReference>
<feature type="region of interest" description="Disordered" evidence="5">
    <location>
        <begin position="300"/>
        <end position="321"/>
    </location>
</feature>
<feature type="transmembrane region" description="Helical" evidence="6">
    <location>
        <begin position="231"/>
        <end position="253"/>
    </location>
</feature>
<dbReference type="OMA" id="QYTGCHS"/>
<protein>
    <submittedName>
        <fullName evidence="7">Zinc-regulated transporter 2</fullName>
    </submittedName>
</protein>
<proteinExistence type="predicted"/>
<dbReference type="GO" id="GO:0005385">
    <property type="term" value="F:zinc ion transmembrane transporter activity"/>
    <property type="evidence" value="ECO:0007669"/>
    <property type="project" value="TreeGrafter"/>
</dbReference>
<feature type="transmembrane region" description="Helical" evidence="6">
    <location>
        <begin position="411"/>
        <end position="431"/>
    </location>
</feature>
<feature type="transmembrane region" description="Helical" evidence="6">
    <location>
        <begin position="197"/>
        <end position="219"/>
    </location>
</feature>
<accession>E4UNT8</accession>
<dbReference type="STRING" id="535722.E4UNT8"/>
<keyword evidence="4 6" id="KW-0472">Membrane</keyword>
<evidence type="ECO:0000256" key="6">
    <source>
        <dbReference type="SAM" id="Phobius"/>
    </source>
</evidence>
<gene>
    <name evidence="7" type="ORF">MGYG_02704</name>
</gene>
<dbReference type="VEuPathDB" id="FungiDB:MGYG_02704"/>
<evidence type="ECO:0000256" key="2">
    <source>
        <dbReference type="ARBA" id="ARBA00022692"/>
    </source>
</evidence>
<dbReference type="InterPro" id="IPR003689">
    <property type="entry name" value="ZIP"/>
</dbReference>
<evidence type="ECO:0000256" key="5">
    <source>
        <dbReference type="SAM" id="MobiDB-lite"/>
    </source>
</evidence>
<dbReference type="Pfam" id="PF02535">
    <property type="entry name" value="Zip"/>
    <property type="match status" value="1"/>
</dbReference>
<dbReference type="GO" id="GO:0005886">
    <property type="term" value="C:plasma membrane"/>
    <property type="evidence" value="ECO:0007669"/>
    <property type="project" value="TreeGrafter"/>
</dbReference>
<dbReference type="RefSeq" id="XP_003175174.1">
    <property type="nucleotide sequence ID" value="XM_003175126.1"/>
</dbReference>
<dbReference type="PANTHER" id="PTHR11040:SF44">
    <property type="entry name" value="PROTEIN ZNTC-RELATED"/>
    <property type="match status" value="1"/>
</dbReference>
<dbReference type="PANTHER" id="PTHR11040">
    <property type="entry name" value="ZINC/IRON TRANSPORTER"/>
    <property type="match status" value="1"/>
</dbReference>
<evidence type="ECO:0000256" key="1">
    <source>
        <dbReference type="ARBA" id="ARBA00004141"/>
    </source>
</evidence>
<feature type="transmembrane region" description="Helical" evidence="6">
    <location>
        <begin position="484"/>
        <end position="503"/>
    </location>
</feature>
<evidence type="ECO:0000313" key="8">
    <source>
        <dbReference type="Proteomes" id="UP000002669"/>
    </source>
</evidence>
<evidence type="ECO:0000256" key="3">
    <source>
        <dbReference type="ARBA" id="ARBA00022989"/>
    </source>
</evidence>
<dbReference type="InParanoid" id="E4UNT8"/>
<comment type="subcellular location">
    <subcellularLocation>
        <location evidence="1">Membrane</location>
        <topology evidence="1">Multi-pass membrane protein</topology>
    </subcellularLocation>
</comment>
<dbReference type="EMBL" id="DS989823">
    <property type="protein sequence ID" value="EFQ99691.1"/>
    <property type="molecule type" value="Genomic_DNA"/>
</dbReference>
<reference evidence="8" key="1">
    <citation type="journal article" date="2012" name="MBio">
        <title>Comparative genome analysis of Trichophyton rubrum and related dermatophytes reveals candidate genes involved in infection.</title>
        <authorList>
            <person name="Martinez D.A."/>
            <person name="Oliver B.G."/>
            <person name="Graeser Y."/>
            <person name="Goldberg J.M."/>
            <person name="Li W."/>
            <person name="Martinez-Rossi N.M."/>
            <person name="Monod M."/>
            <person name="Shelest E."/>
            <person name="Barton R.C."/>
            <person name="Birch E."/>
            <person name="Brakhage A.A."/>
            <person name="Chen Z."/>
            <person name="Gurr S.J."/>
            <person name="Heiman D."/>
            <person name="Heitman J."/>
            <person name="Kosti I."/>
            <person name="Rossi A."/>
            <person name="Saif S."/>
            <person name="Samalova M."/>
            <person name="Saunders C.W."/>
            <person name="Shea T."/>
            <person name="Summerbell R.C."/>
            <person name="Xu J."/>
            <person name="Young S."/>
            <person name="Zeng Q."/>
            <person name="Birren B.W."/>
            <person name="Cuomo C.A."/>
            <person name="White T.C."/>
        </authorList>
    </citation>
    <scope>NUCLEOTIDE SEQUENCE [LARGE SCALE GENOMIC DNA]</scope>
    <source>
        <strain evidence="8">ATCC MYA-4604 / CBS 118893</strain>
    </source>
</reference>
<keyword evidence="2 6" id="KW-0812">Transmembrane</keyword>
<feature type="transmembrane region" description="Helical" evidence="6">
    <location>
        <begin position="443"/>
        <end position="463"/>
    </location>
</feature>